<keyword evidence="2" id="KW-0274">FAD</keyword>
<evidence type="ECO:0000256" key="1">
    <source>
        <dbReference type="ARBA" id="ARBA00022630"/>
    </source>
</evidence>
<dbReference type="GO" id="GO:0071949">
    <property type="term" value="F:FAD binding"/>
    <property type="evidence" value="ECO:0007669"/>
    <property type="project" value="InterPro"/>
</dbReference>
<evidence type="ECO:0000313" key="5">
    <source>
        <dbReference type="EMBL" id="KAK5162731.1"/>
    </source>
</evidence>
<dbReference type="Gene3D" id="3.50.50.60">
    <property type="entry name" value="FAD/NAD(P)-binding domain"/>
    <property type="match status" value="1"/>
</dbReference>
<comment type="caution">
    <text evidence="5">The sequence shown here is derived from an EMBL/GenBank/DDBJ whole genome shotgun (WGS) entry which is preliminary data.</text>
</comment>
<gene>
    <name evidence="5" type="ORF">LTR77_011214</name>
</gene>
<name>A0AAV9NWS3_9PEZI</name>
<keyword evidence="6" id="KW-1185">Reference proteome</keyword>
<dbReference type="SUPFAM" id="SSF51905">
    <property type="entry name" value="FAD/NAD(P)-binding domain"/>
    <property type="match status" value="1"/>
</dbReference>
<keyword evidence="1" id="KW-0285">Flavoprotein</keyword>
<dbReference type="Gene3D" id="3.40.30.120">
    <property type="match status" value="1"/>
</dbReference>
<dbReference type="GO" id="GO:0016709">
    <property type="term" value="F:oxidoreductase activity, acting on paired donors, with incorporation or reduction of molecular oxygen, NAD(P)H as one donor, and incorporation of one atom of oxygen"/>
    <property type="evidence" value="ECO:0007669"/>
    <property type="project" value="UniProtKB-ARBA"/>
</dbReference>
<dbReference type="AlphaFoldDB" id="A0AAV9NWS3"/>
<sequence>MNEYWKEECLPEGTVAIAGGGPVGLILARVLATYGVNSVLFERNPSTTTWPKMDLTNARSMELFHRIGLAEDLRRQGVPSDIDQDVLMSTGLGRDHLLAKWDLPSVDKFRQRVQQWNDGTQPHEPWQRISQAIFEKWLKCICDKDPLIDLRYGWKVESVQEDSDRVTTTVVEPGGTKRVFTSQYLVGCDGGSSRVRKSLGISIDGGPIPVRAILVHFKSRDLRRLHKHGRFWHIFFTDPSGGLGGAIIAQDEVDTWTVHLFVPIDSTEDPDLLTSEEVVYRVMGGMYDPYLITIDEILVRSTWRPVIAVTDDWSGPHHRAFLAGDSAHQNIPTGGYGMNMGIADAFDLGWKLAAVINGSGGTSLLESYQIERKPVASRNVAHSGVHFQVHAGLKDILASGNADPRRVDCDTMEAHQLRSQIQQYYQQHDGENKDFGIEMGYRYRSRIVVPDDIDGIEPDWTPSAYTPTTWPGSRPPHLFLSDGSAIFDHFGMDWTLLCFGDSDCGQELLVQEAKNMTIPLRTVHLAHERLAKKLYERSLVLIRPDQHVAWRSDELKDLEAARRVLMTVTGRFDCVDAAV</sequence>
<organism evidence="5 6">
    <name type="scientific">Saxophila tyrrhenica</name>
    <dbReference type="NCBI Taxonomy" id="1690608"/>
    <lineage>
        <taxon>Eukaryota</taxon>
        <taxon>Fungi</taxon>
        <taxon>Dikarya</taxon>
        <taxon>Ascomycota</taxon>
        <taxon>Pezizomycotina</taxon>
        <taxon>Dothideomycetes</taxon>
        <taxon>Dothideomycetidae</taxon>
        <taxon>Mycosphaerellales</taxon>
        <taxon>Extremaceae</taxon>
        <taxon>Saxophila</taxon>
    </lineage>
</organism>
<dbReference type="EMBL" id="JAVRRT010000036">
    <property type="protein sequence ID" value="KAK5162731.1"/>
    <property type="molecule type" value="Genomic_DNA"/>
</dbReference>
<feature type="domain" description="FAD-binding" evidence="4">
    <location>
        <begin position="14"/>
        <end position="381"/>
    </location>
</feature>
<dbReference type="NCBIfam" id="NF004780">
    <property type="entry name" value="PRK06126.1"/>
    <property type="match status" value="1"/>
</dbReference>
<accession>A0AAV9NWS3</accession>
<evidence type="ECO:0000256" key="3">
    <source>
        <dbReference type="ARBA" id="ARBA00023002"/>
    </source>
</evidence>
<dbReference type="RefSeq" id="XP_064653381.1">
    <property type="nucleotide sequence ID" value="XM_064808425.1"/>
</dbReference>
<dbReference type="InterPro" id="IPR002938">
    <property type="entry name" value="FAD-bd"/>
</dbReference>
<dbReference type="InterPro" id="IPR036188">
    <property type="entry name" value="FAD/NAD-bd_sf"/>
</dbReference>
<dbReference type="Gene3D" id="3.30.9.10">
    <property type="entry name" value="D-Amino Acid Oxidase, subunit A, domain 2"/>
    <property type="match status" value="1"/>
</dbReference>
<evidence type="ECO:0000313" key="6">
    <source>
        <dbReference type="Proteomes" id="UP001337655"/>
    </source>
</evidence>
<proteinExistence type="predicted"/>
<dbReference type="InterPro" id="IPR050641">
    <property type="entry name" value="RIFMO-like"/>
</dbReference>
<dbReference type="Proteomes" id="UP001337655">
    <property type="component" value="Unassembled WGS sequence"/>
</dbReference>
<reference evidence="5 6" key="1">
    <citation type="submission" date="2023-08" db="EMBL/GenBank/DDBJ databases">
        <title>Black Yeasts Isolated from many extreme environments.</title>
        <authorList>
            <person name="Coleine C."/>
            <person name="Stajich J.E."/>
            <person name="Selbmann L."/>
        </authorList>
    </citation>
    <scope>NUCLEOTIDE SEQUENCE [LARGE SCALE GENOMIC DNA]</scope>
    <source>
        <strain evidence="5 6">CCFEE 5935</strain>
    </source>
</reference>
<evidence type="ECO:0000259" key="4">
    <source>
        <dbReference type="Pfam" id="PF01494"/>
    </source>
</evidence>
<dbReference type="Pfam" id="PF01494">
    <property type="entry name" value="FAD_binding_3"/>
    <property type="match status" value="1"/>
</dbReference>
<dbReference type="Pfam" id="PF21274">
    <property type="entry name" value="Rng_hyd_C"/>
    <property type="match status" value="1"/>
</dbReference>
<dbReference type="PRINTS" id="PR00420">
    <property type="entry name" value="RNGMNOXGNASE"/>
</dbReference>
<evidence type="ECO:0000256" key="2">
    <source>
        <dbReference type="ARBA" id="ARBA00022827"/>
    </source>
</evidence>
<dbReference type="PANTHER" id="PTHR43004:SF21">
    <property type="entry name" value="FAD-BINDING DOMAIN-CONTAINING PROTEIN-RELATED"/>
    <property type="match status" value="1"/>
</dbReference>
<protein>
    <recommendedName>
        <fullName evidence="4">FAD-binding domain-containing protein</fullName>
    </recommendedName>
</protein>
<dbReference type="GeneID" id="89932533"/>
<keyword evidence="3" id="KW-0560">Oxidoreductase</keyword>
<dbReference type="PANTHER" id="PTHR43004">
    <property type="entry name" value="TRK SYSTEM POTASSIUM UPTAKE PROTEIN"/>
    <property type="match status" value="1"/>
</dbReference>